<dbReference type="EMBL" id="JAIWOZ010000006">
    <property type="protein sequence ID" value="KAH6603825.1"/>
    <property type="molecule type" value="Genomic_DNA"/>
</dbReference>
<feature type="compositionally biased region" description="Low complexity" evidence="2">
    <location>
        <begin position="42"/>
        <end position="59"/>
    </location>
</feature>
<dbReference type="AlphaFoldDB" id="A0A9P8QJ11"/>
<keyword evidence="4" id="KW-1185">Reference proteome</keyword>
<keyword evidence="1" id="KW-0175">Coiled coil</keyword>
<proteinExistence type="predicted"/>
<evidence type="ECO:0000256" key="2">
    <source>
        <dbReference type="SAM" id="MobiDB-lite"/>
    </source>
</evidence>
<comment type="caution">
    <text evidence="3">The sequence shown here is derived from an EMBL/GenBank/DDBJ whole genome shotgun (WGS) entry which is preliminary data.</text>
</comment>
<feature type="compositionally biased region" description="Basic and acidic residues" evidence="2">
    <location>
        <begin position="31"/>
        <end position="40"/>
    </location>
</feature>
<organism evidence="3 4">
    <name type="scientific">Trichoderma cornu-damae</name>
    <dbReference type="NCBI Taxonomy" id="654480"/>
    <lineage>
        <taxon>Eukaryota</taxon>
        <taxon>Fungi</taxon>
        <taxon>Dikarya</taxon>
        <taxon>Ascomycota</taxon>
        <taxon>Pezizomycotina</taxon>
        <taxon>Sordariomycetes</taxon>
        <taxon>Hypocreomycetidae</taxon>
        <taxon>Hypocreales</taxon>
        <taxon>Hypocreaceae</taxon>
        <taxon>Trichoderma</taxon>
    </lineage>
</organism>
<evidence type="ECO:0000313" key="3">
    <source>
        <dbReference type="EMBL" id="KAH6603825.1"/>
    </source>
</evidence>
<evidence type="ECO:0000256" key="1">
    <source>
        <dbReference type="SAM" id="Coils"/>
    </source>
</evidence>
<dbReference type="Proteomes" id="UP000827724">
    <property type="component" value="Unassembled WGS sequence"/>
</dbReference>
<sequence length="103" mass="11597">MSNKITDARLEWLEEARRRKSLLIKKLEEEEKKMTGDKDMVSSSADAAAAAAAAESQQDSDAKLPDALNTYQLNIDRFKEELAAIEKEFESWQEMGFSLPASK</sequence>
<dbReference type="OrthoDB" id="4894216at2759"/>
<name>A0A9P8QJ11_9HYPO</name>
<feature type="region of interest" description="Disordered" evidence="2">
    <location>
        <begin position="31"/>
        <end position="64"/>
    </location>
</feature>
<feature type="coiled-coil region" evidence="1">
    <location>
        <begin position="68"/>
        <end position="95"/>
    </location>
</feature>
<evidence type="ECO:0000313" key="4">
    <source>
        <dbReference type="Proteomes" id="UP000827724"/>
    </source>
</evidence>
<protein>
    <submittedName>
        <fullName evidence="3">Uncharacterized protein</fullName>
    </submittedName>
</protein>
<accession>A0A9P8QJ11</accession>
<gene>
    <name evidence="3" type="ORF">Trco_007271</name>
</gene>
<reference evidence="3" key="1">
    <citation type="submission" date="2021-08" db="EMBL/GenBank/DDBJ databases">
        <title>Chromosome-Level Trichoderma cornu-damae using Hi-C Data.</title>
        <authorList>
            <person name="Kim C.S."/>
        </authorList>
    </citation>
    <scope>NUCLEOTIDE SEQUENCE</scope>
    <source>
        <strain evidence="3">KA19-0412C</strain>
    </source>
</reference>